<reference evidence="2" key="1">
    <citation type="journal article" date="2021" name="bioRxiv">
        <title>Whole Genome Assembly and Annotation of Northern Wild Rice, Zizania palustris L., Supports a Whole Genome Duplication in the Zizania Genus.</title>
        <authorList>
            <person name="Haas M."/>
            <person name="Kono T."/>
            <person name="Macchietto M."/>
            <person name="Millas R."/>
            <person name="McGilp L."/>
            <person name="Shao M."/>
            <person name="Duquette J."/>
            <person name="Hirsch C.N."/>
            <person name="Kimball J."/>
        </authorList>
    </citation>
    <scope>NUCLEOTIDE SEQUENCE</scope>
    <source>
        <tissue evidence="2">Fresh leaf tissue</tissue>
    </source>
</reference>
<reference evidence="2" key="2">
    <citation type="submission" date="2021-02" db="EMBL/GenBank/DDBJ databases">
        <authorList>
            <person name="Kimball J.A."/>
            <person name="Haas M.W."/>
            <person name="Macchietto M."/>
            <person name="Kono T."/>
            <person name="Duquette J."/>
            <person name="Shao M."/>
        </authorList>
    </citation>
    <scope>NUCLEOTIDE SEQUENCE</scope>
    <source>
        <tissue evidence="2">Fresh leaf tissue</tissue>
    </source>
</reference>
<evidence type="ECO:0000259" key="1">
    <source>
        <dbReference type="Pfam" id="PF24530"/>
    </source>
</evidence>
<evidence type="ECO:0000313" key="3">
    <source>
        <dbReference type="Proteomes" id="UP000729402"/>
    </source>
</evidence>
<sequence>MTSHSAPVTSTSSCSSLTLVLFANPNQPSPRLLHYAMVNLATDPLPFLPRGGAITDGGGALRKFRSVVTLTGQHVKRNEDLAIAECEDLLDFMGATMVVDGQGDPWPVDPIQPPQQVQPGLEAEEVSMV</sequence>
<gene>
    <name evidence="2" type="ORF">GUJ93_ZPchr0001g30947</name>
</gene>
<evidence type="ECO:0000313" key="2">
    <source>
        <dbReference type="EMBL" id="KAG8052456.1"/>
    </source>
</evidence>
<dbReference type="InterPro" id="IPR056018">
    <property type="entry name" value="DUF7597"/>
</dbReference>
<dbReference type="Proteomes" id="UP000729402">
    <property type="component" value="Unassembled WGS sequence"/>
</dbReference>
<proteinExistence type="predicted"/>
<name>A0A8J5VAC6_ZIZPA</name>
<feature type="domain" description="DUF7597" evidence="1">
    <location>
        <begin position="43"/>
        <end position="90"/>
    </location>
</feature>
<dbReference type="AlphaFoldDB" id="A0A8J5VAC6"/>
<dbReference type="EMBL" id="JAAALK010000288">
    <property type="protein sequence ID" value="KAG8052456.1"/>
    <property type="molecule type" value="Genomic_DNA"/>
</dbReference>
<keyword evidence="3" id="KW-1185">Reference proteome</keyword>
<protein>
    <recommendedName>
        <fullName evidence="1">DUF7597 domain-containing protein</fullName>
    </recommendedName>
</protein>
<accession>A0A8J5VAC6</accession>
<dbReference type="OrthoDB" id="721783at2759"/>
<comment type="caution">
    <text evidence="2">The sequence shown here is derived from an EMBL/GenBank/DDBJ whole genome shotgun (WGS) entry which is preliminary data.</text>
</comment>
<dbReference type="Pfam" id="PF24530">
    <property type="entry name" value="DUF7597"/>
    <property type="match status" value="1"/>
</dbReference>
<organism evidence="2 3">
    <name type="scientific">Zizania palustris</name>
    <name type="common">Northern wild rice</name>
    <dbReference type="NCBI Taxonomy" id="103762"/>
    <lineage>
        <taxon>Eukaryota</taxon>
        <taxon>Viridiplantae</taxon>
        <taxon>Streptophyta</taxon>
        <taxon>Embryophyta</taxon>
        <taxon>Tracheophyta</taxon>
        <taxon>Spermatophyta</taxon>
        <taxon>Magnoliopsida</taxon>
        <taxon>Liliopsida</taxon>
        <taxon>Poales</taxon>
        <taxon>Poaceae</taxon>
        <taxon>BOP clade</taxon>
        <taxon>Oryzoideae</taxon>
        <taxon>Oryzeae</taxon>
        <taxon>Zizaniinae</taxon>
        <taxon>Zizania</taxon>
    </lineage>
</organism>